<comment type="caution">
    <text evidence="1">The sequence shown here is derived from an EMBL/GenBank/DDBJ whole genome shotgun (WGS) entry which is preliminary data.</text>
</comment>
<dbReference type="AlphaFoldDB" id="A0A388K2D6"/>
<reference evidence="1 2" key="1">
    <citation type="journal article" date="2018" name="Cell">
        <title>The Chara Genome: Secondary Complexity and Implications for Plant Terrestrialization.</title>
        <authorList>
            <person name="Nishiyama T."/>
            <person name="Sakayama H."/>
            <person name="Vries J.D."/>
            <person name="Buschmann H."/>
            <person name="Saint-Marcoux D."/>
            <person name="Ullrich K.K."/>
            <person name="Haas F.B."/>
            <person name="Vanderstraeten L."/>
            <person name="Becker D."/>
            <person name="Lang D."/>
            <person name="Vosolsobe S."/>
            <person name="Rombauts S."/>
            <person name="Wilhelmsson P.K.I."/>
            <person name="Janitza P."/>
            <person name="Kern R."/>
            <person name="Heyl A."/>
            <person name="Rumpler F."/>
            <person name="Villalobos L.I.A.C."/>
            <person name="Clay J.M."/>
            <person name="Skokan R."/>
            <person name="Toyoda A."/>
            <person name="Suzuki Y."/>
            <person name="Kagoshima H."/>
            <person name="Schijlen E."/>
            <person name="Tajeshwar N."/>
            <person name="Catarino B."/>
            <person name="Hetherington A.J."/>
            <person name="Saltykova A."/>
            <person name="Bonnot C."/>
            <person name="Breuninger H."/>
            <person name="Symeonidi A."/>
            <person name="Radhakrishnan G.V."/>
            <person name="Van Nieuwerburgh F."/>
            <person name="Deforce D."/>
            <person name="Chang C."/>
            <person name="Karol K.G."/>
            <person name="Hedrich R."/>
            <person name="Ulvskov P."/>
            <person name="Glockner G."/>
            <person name="Delwiche C.F."/>
            <person name="Petrasek J."/>
            <person name="Van de Peer Y."/>
            <person name="Friml J."/>
            <person name="Beilby M."/>
            <person name="Dolan L."/>
            <person name="Kohara Y."/>
            <person name="Sugano S."/>
            <person name="Fujiyama A."/>
            <person name="Delaux P.-M."/>
            <person name="Quint M."/>
            <person name="TheiBen G."/>
            <person name="Hagemann M."/>
            <person name="Harholt J."/>
            <person name="Dunand C."/>
            <person name="Zachgo S."/>
            <person name="Langdale J."/>
            <person name="Maumus F."/>
            <person name="Straeten D.V.D."/>
            <person name="Gould S.B."/>
            <person name="Rensing S.A."/>
        </authorList>
    </citation>
    <scope>NUCLEOTIDE SEQUENCE [LARGE SCALE GENOMIC DNA]</scope>
    <source>
        <strain evidence="1 2">S276</strain>
    </source>
</reference>
<organism evidence="1 2">
    <name type="scientific">Chara braunii</name>
    <name type="common">Braun's stonewort</name>
    <dbReference type="NCBI Taxonomy" id="69332"/>
    <lineage>
        <taxon>Eukaryota</taxon>
        <taxon>Viridiplantae</taxon>
        <taxon>Streptophyta</taxon>
        <taxon>Charophyceae</taxon>
        <taxon>Charales</taxon>
        <taxon>Characeae</taxon>
        <taxon>Chara</taxon>
    </lineage>
</organism>
<keyword evidence="2" id="KW-1185">Reference proteome</keyword>
<dbReference type="EMBL" id="BFEA01000047">
    <property type="protein sequence ID" value="GBG64187.1"/>
    <property type="molecule type" value="Genomic_DNA"/>
</dbReference>
<dbReference type="Proteomes" id="UP000265515">
    <property type="component" value="Unassembled WGS sequence"/>
</dbReference>
<evidence type="ECO:0000313" key="1">
    <source>
        <dbReference type="EMBL" id="GBG64187.1"/>
    </source>
</evidence>
<gene>
    <name evidence="1" type="ORF">CBR_g40887</name>
</gene>
<proteinExistence type="predicted"/>
<sequence>MGGISHVHVHGGPYAREIHEDRSGWRKQAVLSVGSNFEQKLDRRFLRSVSEVAVPACGAAKYLGGKFSLMYVRDIPRPWPGVAADVKLCKLRCL</sequence>
<dbReference type="Gramene" id="GBG64187">
    <property type="protein sequence ID" value="GBG64187"/>
    <property type="gene ID" value="CBR_g40887"/>
</dbReference>
<name>A0A388K2D6_CHABU</name>
<accession>A0A388K2D6</accession>
<evidence type="ECO:0000313" key="2">
    <source>
        <dbReference type="Proteomes" id="UP000265515"/>
    </source>
</evidence>
<protein>
    <submittedName>
        <fullName evidence="1">Uncharacterized protein</fullName>
    </submittedName>
</protein>